<dbReference type="InterPro" id="IPR041567">
    <property type="entry name" value="COI1_F-box"/>
</dbReference>
<feature type="domain" description="COI1 F-box" evidence="1">
    <location>
        <begin position="8"/>
        <end position="47"/>
    </location>
</feature>
<name>A0ABR0D279_9LAMI</name>
<gene>
    <name evidence="3" type="ORF">RD792_010079</name>
</gene>
<dbReference type="SMART" id="SM00367">
    <property type="entry name" value="LRR_CC"/>
    <property type="match status" value="16"/>
</dbReference>
<evidence type="ECO:0000313" key="3">
    <source>
        <dbReference type="EMBL" id="KAK4482906.1"/>
    </source>
</evidence>
<dbReference type="InterPro" id="IPR032675">
    <property type="entry name" value="LRR_dom_sf"/>
</dbReference>
<evidence type="ECO:0000259" key="1">
    <source>
        <dbReference type="Pfam" id="PF18511"/>
    </source>
</evidence>
<dbReference type="Gene3D" id="3.80.10.10">
    <property type="entry name" value="Ribonuclease Inhibitor"/>
    <property type="match status" value="4"/>
</dbReference>
<dbReference type="InterPro" id="IPR057207">
    <property type="entry name" value="FBXL15_LRR"/>
</dbReference>
<sequence>MMEDLINSKLPDDQLIEIFRRIDSNSDRDSCCLVCIRWFHLERLSRKTIQFGRSGRNESTNHMVRLFSRRFVNVENVFINELSVWTSTRLGKRRPVHRRSASAASFPHGSDENMSDEYVIKDYCLSDSGLAAVGAGFAKLEKLSLIWCSCVTDVGLRSFAERCKSLKSLDLQGCFFGDEGLAAVGESCNRLEDLNMRFCEGLTDMGLVQLAHGRRQTLKSLGVGACANISDVSLEAVGSHCKSLDTLSLDSDVINNKGLVSVAKGCPLLKVLKLQCVNITDEALQAVGRFCLSLELLSLHSFQKFSDRGMYAIGKGCKRLKNLMLSDCDFLSNKCLDYVAVGCPELMHIEINGCHNIGTAGLKSIGKSCTRLSELALLYCQRLDNDALSGIGEGCRFLQALELVDCSGIGDDSICSIAKGCRNLRKLHIRRCYDVFFFPSAFPAHNFFSSFSCLYCEISLPEFCQLVMKCTLHYSKFSQKIFYLVAHYNFHFHHYQVGDRGIMAIGQNCKFLTDLSLRFCDRIGNDALISVSEGCSLHHLNVSGCHRIGDAGIIAIARGCPQLSSLDVSVLQNLGDRAMMELGEGCPLLKNVVISHCRKITDVGFGYVVRKCPLLESFHVVYCPGITAAGVTTMVTSCMRMKKILVERWKVCARIERRGASIINYLCIEL</sequence>
<feature type="domain" description="F-box/LRR-repeat protein 15-like leucin rich repeat" evidence="2">
    <location>
        <begin position="506"/>
        <end position="644"/>
    </location>
</feature>
<dbReference type="Gene3D" id="1.20.1280.50">
    <property type="match status" value="1"/>
</dbReference>
<keyword evidence="4" id="KW-1185">Reference proteome</keyword>
<protein>
    <recommendedName>
        <fullName evidence="5">F-box/LRR-repeat protein 4</fullName>
    </recommendedName>
</protein>
<evidence type="ECO:0000259" key="2">
    <source>
        <dbReference type="Pfam" id="PF25372"/>
    </source>
</evidence>
<evidence type="ECO:0000313" key="4">
    <source>
        <dbReference type="Proteomes" id="UP001291926"/>
    </source>
</evidence>
<dbReference type="EMBL" id="JAYDYQ010002534">
    <property type="protein sequence ID" value="KAK4482906.1"/>
    <property type="molecule type" value="Genomic_DNA"/>
</dbReference>
<dbReference type="PANTHER" id="PTHR13318:SF41">
    <property type="entry name" value="F-BOX_LRR-REPEAT PROTEIN 4"/>
    <property type="match status" value="1"/>
</dbReference>
<organism evidence="3 4">
    <name type="scientific">Penstemon davidsonii</name>
    <dbReference type="NCBI Taxonomy" id="160366"/>
    <lineage>
        <taxon>Eukaryota</taxon>
        <taxon>Viridiplantae</taxon>
        <taxon>Streptophyta</taxon>
        <taxon>Embryophyta</taxon>
        <taxon>Tracheophyta</taxon>
        <taxon>Spermatophyta</taxon>
        <taxon>Magnoliopsida</taxon>
        <taxon>eudicotyledons</taxon>
        <taxon>Gunneridae</taxon>
        <taxon>Pentapetalae</taxon>
        <taxon>asterids</taxon>
        <taxon>lamiids</taxon>
        <taxon>Lamiales</taxon>
        <taxon>Plantaginaceae</taxon>
        <taxon>Cheloneae</taxon>
        <taxon>Penstemon</taxon>
    </lineage>
</organism>
<feature type="domain" description="F-box/LRR-repeat protein 15-like leucin rich repeat" evidence="2">
    <location>
        <begin position="138"/>
        <end position="249"/>
    </location>
</feature>
<reference evidence="3 4" key="1">
    <citation type="journal article" date="2023" name="bioRxiv">
        <title>Genome report: Whole genome sequence and annotation of Penstemon davidsonii.</title>
        <authorList>
            <person name="Ostevik K.L."/>
            <person name="Alabady M."/>
            <person name="Zhang M."/>
            <person name="Rausher M.D."/>
        </authorList>
    </citation>
    <scope>NUCLEOTIDE SEQUENCE [LARGE SCALE GENOMIC DNA]</scope>
    <source>
        <strain evidence="3">DNT005</strain>
        <tissue evidence="3">Whole leaf</tissue>
    </source>
</reference>
<evidence type="ECO:0008006" key="5">
    <source>
        <dbReference type="Google" id="ProtNLM"/>
    </source>
</evidence>
<dbReference type="PANTHER" id="PTHR13318">
    <property type="entry name" value="PARTNER OF PAIRED, ISOFORM B-RELATED"/>
    <property type="match status" value="1"/>
</dbReference>
<accession>A0ABR0D279</accession>
<dbReference type="CDD" id="cd22159">
    <property type="entry name" value="F-box_AtTIR1-like"/>
    <property type="match status" value="1"/>
</dbReference>
<comment type="caution">
    <text evidence="3">The sequence shown here is derived from an EMBL/GenBank/DDBJ whole genome shotgun (WGS) entry which is preliminary data.</text>
</comment>
<dbReference type="InterPro" id="IPR006553">
    <property type="entry name" value="Leu-rich_rpt_Cys-con_subtyp"/>
</dbReference>
<dbReference type="Proteomes" id="UP001291926">
    <property type="component" value="Unassembled WGS sequence"/>
</dbReference>
<dbReference type="Pfam" id="PF25372">
    <property type="entry name" value="DUF7885"/>
    <property type="match status" value="2"/>
</dbReference>
<proteinExistence type="predicted"/>
<dbReference type="SUPFAM" id="SSF52047">
    <property type="entry name" value="RNI-like"/>
    <property type="match status" value="2"/>
</dbReference>
<dbReference type="Pfam" id="PF18511">
    <property type="entry name" value="F-box_5"/>
    <property type="match status" value="1"/>
</dbReference>